<dbReference type="AlphaFoldDB" id="A0A2A4WZY0"/>
<gene>
    <name evidence="1" type="ORF">COB20_12050</name>
</gene>
<evidence type="ECO:0000313" key="2">
    <source>
        <dbReference type="Proteomes" id="UP000218767"/>
    </source>
</evidence>
<dbReference type="EMBL" id="NVUL01000067">
    <property type="protein sequence ID" value="PCI75794.1"/>
    <property type="molecule type" value="Genomic_DNA"/>
</dbReference>
<sequence length="362" mass="41387">MERPLNLVGDVNLIQAIQIPSENLLLEVGVQVFGTQQKEAGEYEIGDWVFDEIIQKETQFLPHLLKNTLVDSSQWGAIRVIPESDPSLDLIVEGQIIQSDGETLELQIRAIDSSGREWLNQTYADQSIQEEYPESTRFTLDNTFDAINFIDPFQDIYNRIANDLVAVRTSLGEQTLVDLNLVTDLLYASDLSPDTFSGSIKENADGLLIVDRLPSLDDPMMARVADMKYRHHLFIDTVDEYYQTLYNDIQPAYVLWRRYSIDQIAEIETSQQEASRSDYGGSSGFLSLSQRYDRFKWSKIFEREFSDLAAGFNNELAPAFLELNSQVHGLTGTMEQQYREWRGILRRLFVLENGEPNSDAIE</sequence>
<organism evidence="1 2">
    <name type="scientific">SAR86 cluster bacterium</name>
    <dbReference type="NCBI Taxonomy" id="2030880"/>
    <lineage>
        <taxon>Bacteria</taxon>
        <taxon>Pseudomonadati</taxon>
        <taxon>Pseudomonadota</taxon>
        <taxon>Gammaproteobacteria</taxon>
        <taxon>SAR86 cluster</taxon>
    </lineage>
</organism>
<comment type="caution">
    <text evidence="1">The sequence shown here is derived from an EMBL/GenBank/DDBJ whole genome shotgun (WGS) entry which is preliminary data.</text>
</comment>
<protein>
    <submittedName>
        <fullName evidence="1">Uncharacterized protein</fullName>
    </submittedName>
</protein>
<reference evidence="2" key="1">
    <citation type="submission" date="2017-08" db="EMBL/GenBank/DDBJ databases">
        <title>A dynamic microbial community with high functional redundancy inhabits the cold, oxic subseafloor aquifer.</title>
        <authorList>
            <person name="Tully B.J."/>
            <person name="Wheat C.G."/>
            <person name="Glazer B.T."/>
            <person name="Huber J.A."/>
        </authorList>
    </citation>
    <scope>NUCLEOTIDE SEQUENCE [LARGE SCALE GENOMIC DNA]</scope>
</reference>
<proteinExistence type="predicted"/>
<evidence type="ECO:0000313" key="1">
    <source>
        <dbReference type="EMBL" id="PCI75794.1"/>
    </source>
</evidence>
<accession>A0A2A4WZY0</accession>
<name>A0A2A4WZY0_9GAMM</name>
<dbReference type="Proteomes" id="UP000218767">
    <property type="component" value="Unassembled WGS sequence"/>
</dbReference>